<dbReference type="Gene3D" id="3.30.420.40">
    <property type="match status" value="2"/>
</dbReference>
<feature type="domain" description="Carbohydrate kinase FGGY C-terminal" evidence="5">
    <location>
        <begin position="265"/>
        <end position="438"/>
    </location>
</feature>
<dbReference type="Pfam" id="PF02782">
    <property type="entry name" value="FGGY_C"/>
    <property type="match status" value="1"/>
</dbReference>
<dbReference type="InterPro" id="IPR018485">
    <property type="entry name" value="FGGY_C"/>
</dbReference>
<dbReference type="PANTHER" id="PTHR43095">
    <property type="entry name" value="SUGAR KINASE"/>
    <property type="match status" value="1"/>
</dbReference>
<dbReference type="PIRSF" id="PIRSF000538">
    <property type="entry name" value="GlpK"/>
    <property type="match status" value="1"/>
</dbReference>
<name>A0AAE3GCD3_9PSEU</name>
<dbReference type="CDD" id="cd07783">
    <property type="entry name" value="ASKHA_NBD_FGGY_SePSK_AtXK1-like"/>
    <property type="match status" value="1"/>
</dbReference>
<evidence type="ECO:0000256" key="2">
    <source>
        <dbReference type="ARBA" id="ARBA00022679"/>
    </source>
</evidence>
<dbReference type="InterPro" id="IPR050406">
    <property type="entry name" value="FGGY_Carb_Kinase"/>
</dbReference>
<dbReference type="AlphaFoldDB" id="A0AAE3GCD3"/>
<dbReference type="InterPro" id="IPR043129">
    <property type="entry name" value="ATPase_NBD"/>
</dbReference>
<dbReference type="Pfam" id="PF00370">
    <property type="entry name" value="FGGY_N"/>
    <property type="match status" value="1"/>
</dbReference>
<sequence>MRDNAAAAQAGDDDVWVGVDLGTQGVKVLAATGTGRVLGRGSAPLDDHRAGPRHEQDPEQWWTALVTACRTALAEVPAAAVRRVAVCATSGTLVVADHDLRPLLPALMYDDLRAADDGADLLDRVDESVWRRLGVRPQPSWAVAKLAWLGRNARGELARGVVLHQADFVTSRLAGELLPSDTSHALKSGADPVSATWPDEIRAVLGLPEHALPRLVRPGGVIGEVSRAAAEVTGLPAGAAIVAGMTDGCASQLATGALTVGSWNSVLGTTLVFKGVAERQVFDTSVYSHLGPDGRWWPGGASSTGAGVLTTAFPGADLAALDRDAPLDEPAGCVSYPLAGRGERFPFVAADAEGFTLGQPRGELDRYVSVLQGVAYLERLCVAHLGSLGAPVGESIRVTGGGVRSAPWTQLRADVLGRRLEVPAVTEPAFGMAVLAASSEYGLAASAERMVRVDREFLPRPEVGDRLAAGYHRLADALAQRGWLPPTLLAEATAG</sequence>
<comment type="similarity">
    <text evidence="1">Belongs to the FGGY kinase family.</text>
</comment>
<gene>
    <name evidence="6" type="ORF">LX83_001374</name>
</gene>
<evidence type="ECO:0000256" key="1">
    <source>
        <dbReference type="ARBA" id="ARBA00009156"/>
    </source>
</evidence>
<accession>A0AAE3GCD3</accession>
<organism evidence="6 7">
    <name type="scientific">Goodfellowiella coeruleoviolacea</name>
    <dbReference type="NCBI Taxonomy" id="334858"/>
    <lineage>
        <taxon>Bacteria</taxon>
        <taxon>Bacillati</taxon>
        <taxon>Actinomycetota</taxon>
        <taxon>Actinomycetes</taxon>
        <taxon>Pseudonocardiales</taxon>
        <taxon>Pseudonocardiaceae</taxon>
        <taxon>Goodfellowiella</taxon>
    </lineage>
</organism>
<dbReference type="RefSeq" id="WP_253768286.1">
    <property type="nucleotide sequence ID" value="NZ_JAMTCK010000003.1"/>
</dbReference>
<dbReference type="GO" id="GO:0016301">
    <property type="term" value="F:kinase activity"/>
    <property type="evidence" value="ECO:0007669"/>
    <property type="project" value="UniProtKB-KW"/>
</dbReference>
<evidence type="ECO:0000259" key="5">
    <source>
        <dbReference type="Pfam" id="PF02782"/>
    </source>
</evidence>
<dbReference type="Proteomes" id="UP001206128">
    <property type="component" value="Unassembled WGS sequence"/>
</dbReference>
<evidence type="ECO:0000313" key="7">
    <source>
        <dbReference type="Proteomes" id="UP001206128"/>
    </source>
</evidence>
<reference evidence="6" key="1">
    <citation type="submission" date="2022-06" db="EMBL/GenBank/DDBJ databases">
        <title>Genomic Encyclopedia of Archaeal and Bacterial Type Strains, Phase II (KMG-II): from individual species to whole genera.</title>
        <authorList>
            <person name="Goeker M."/>
        </authorList>
    </citation>
    <scope>NUCLEOTIDE SEQUENCE</scope>
    <source>
        <strain evidence="6">DSM 43935</strain>
    </source>
</reference>
<dbReference type="InterPro" id="IPR000577">
    <property type="entry name" value="Carb_kinase_FGGY"/>
</dbReference>
<dbReference type="GO" id="GO:0005975">
    <property type="term" value="P:carbohydrate metabolic process"/>
    <property type="evidence" value="ECO:0007669"/>
    <property type="project" value="InterPro"/>
</dbReference>
<evidence type="ECO:0000313" key="6">
    <source>
        <dbReference type="EMBL" id="MCP2164534.1"/>
    </source>
</evidence>
<keyword evidence="7" id="KW-1185">Reference proteome</keyword>
<protein>
    <submittedName>
        <fullName evidence="6">Sugar (Pentulose or hexulose) kinase</fullName>
    </submittedName>
</protein>
<comment type="caution">
    <text evidence="6">The sequence shown here is derived from an EMBL/GenBank/DDBJ whole genome shotgun (WGS) entry which is preliminary data.</text>
</comment>
<keyword evidence="3 6" id="KW-0418">Kinase</keyword>
<feature type="domain" description="Carbohydrate kinase FGGY N-terminal" evidence="4">
    <location>
        <begin position="15"/>
        <end position="253"/>
    </location>
</feature>
<evidence type="ECO:0000259" key="4">
    <source>
        <dbReference type="Pfam" id="PF00370"/>
    </source>
</evidence>
<proteinExistence type="inferred from homology"/>
<dbReference type="InterPro" id="IPR018484">
    <property type="entry name" value="FGGY_N"/>
</dbReference>
<evidence type="ECO:0000256" key="3">
    <source>
        <dbReference type="ARBA" id="ARBA00022777"/>
    </source>
</evidence>
<dbReference type="EMBL" id="JAMTCK010000003">
    <property type="protein sequence ID" value="MCP2164534.1"/>
    <property type="molecule type" value="Genomic_DNA"/>
</dbReference>
<dbReference type="SUPFAM" id="SSF53067">
    <property type="entry name" value="Actin-like ATPase domain"/>
    <property type="match status" value="2"/>
</dbReference>
<keyword evidence="2" id="KW-0808">Transferase</keyword>